<evidence type="ECO:0000256" key="8">
    <source>
        <dbReference type="RuleBase" id="RU003909"/>
    </source>
</evidence>
<protein>
    <recommendedName>
        <fullName evidence="8">Profilin</fullName>
        <ecNumber evidence="9">3.4.21.-</ecNumber>
    </recommendedName>
</protein>
<dbReference type="Pfam" id="PF00089">
    <property type="entry name" value="Trypsin"/>
    <property type="match status" value="1"/>
</dbReference>
<dbReference type="InterPro" id="IPR048278">
    <property type="entry name" value="PFN"/>
</dbReference>
<dbReference type="GO" id="GO:0003779">
    <property type="term" value="F:actin binding"/>
    <property type="evidence" value="ECO:0007669"/>
    <property type="project" value="UniProtKB-KW"/>
</dbReference>
<evidence type="ECO:0000256" key="6">
    <source>
        <dbReference type="ARBA" id="ARBA00022825"/>
    </source>
</evidence>
<dbReference type="InterPro" id="IPR009003">
    <property type="entry name" value="Peptidase_S1_PA"/>
</dbReference>
<keyword evidence="3" id="KW-0964">Secreted</keyword>
<dbReference type="InterPro" id="IPR005455">
    <property type="entry name" value="PFN_euk"/>
</dbReference>
<proteinExistence type="inferred from homology"/>
<organism evidence="11 12">
    <name type="scientific">Desmophyllum pertusum</name>
    <dbReference type="NCBI Taxonomy" id="174260"/>
    <lineage>
        <taxon>Eukaryota</taxon>
        <taxon>Metazoa</taxon>
        <taxon>Cnidaria</taxon>
        <taxon>Anthozoa</taxon>
        <taxon>Hexacorallia</taxon>
        <taxon>Scleractinia</taxon>
        <taxon>Caryophylliina</taxon>
        <taxon>Caryophylliidae</taxon>
        <taxon>Desmophyllum</taxon>
    </lineage>
</organism>
<dbReference type="PRINTS" id="PR00722">
    <property type="entry name" value="CHYMOTRYPSIN"/>
</dbReference>
<keyword evidence="4 9" id="KW-0645">Protease</keyword>
<dbReference type="SMART" id="SM00020">
    <property type="entry name" value="Tryp_SPc"/>
    <property type="match status" value="1"/>
</dbReference>
<gene>
    <name evidence="11" type="primary">CELA3B_4</name>
    <name evidence="11" type="ORF">OS493_015197</name>
</gene>
<dbReference type="SMART" id="SM00392">
    <property type="entry name" value="PROF"/>
    <property type="match status" value="1"/>
</dbReference>
<dbReference type="OrthoDB" id="5972364at2759"/>
<dbReference type="GO" id="GO:0004252">
    <property type="term" value="F:serine-type endopeptidase activity"/>
    <property type="evidence" value="ECO:0007669"/>
    <property type="project" value="InterPro"/>
</dbReference>
<dbReference type="InterPro" id="IPR043504">
    <property type="entry name" value="Peptidase_S1_PA_chymotrypsin"/>
</dbReference>
<evidence type="ECO:0000256" key="9">
    <source>
        <dbReference type="RuleBase" id="RU363034"/>
    </source>
</evidence>
<dbReference type="InterPro" id="IPR001254">
    <property type="entry name" value="Trypsin_dom"/>
</dbReference>
<dbReference type="PROSITE" id="PS50240">
    <property type="entry name" value="TRYPSIN_DOM"/>
    <property type="match status" value="1"/>
</dbReference>
<evidence type="ECO:0000313" key="11">
    <source>
        <dbReference type="EMBL" id="KAJ7385612.1"/>
    </source>
</evidence>
<dbReference type="AlphaFoldDB" id="A0A9W9ZPM2"/>
<evidence type="ECO:0000256" key="1">
    <source>
        <dbReference type="ARBA" id="ARBA00004613"/>
    </source>
</evidence>
<keyword evidence="5 9" id="KW-0378">Hydrolase</keyword>
<name>A0A9W9ZPM2_9CNID</name>
<dbReference type="Proteomes" id="UP001163046">
    <property type="component" value="Unassembled WGS sequence"/>
</dbReference>
<dbReference type="Gene3D" id="3.30.450.30">
    <property type="entry name" value="Dynein light chain 2a, cytoplasmic"/>
    <property type="match status" value="1"/>
</dbReference>
<comment type="caution">
    <text evidence="11">The sequence shown here is derived from an EMBL/GenBank/DDBJ whole genome shotgun (WGS) entry which is preliminary data.</text>
</comment>
<dbReference type="PROSITE" id="PS00134">
    <property type="entry name" value="TRYPSIN_HIS"/>
    <property type="match status" value="1"/>
</dbReference>
<keyword evidence="7" id="KW-1015">Disulfide bond</keyword>
<dbReference type="PROSITE" id="PS00135">
    <property type="entry name" value="TRYPSIN_SER"/>
    <property type="match status" value="1"/>
</dbReference>
<accession>A0A9W9ZPM2</accession>
<sequence>MSWDPQIKSIKDAGFKATIYAIDSGAVYTTDQLNMTPEEVKNARKAIAEGAGGVSKVAVGEKSYMLLRNDEDCCYFKEKGNGGGCFGKTKTLLVAATSEEGQQPGQLNELDVLPVSFCAACDSMGFCYMPQYFTAMKTYCETTCNLCDVTAPEPPPTPVQPGKPLGECGRSVVPQGRVIGGTDALHGSWPWQVGLYFGDGDSKFFCGGSLIRPDWVLTAAHCISDKLQVTDYRVRVGDWHRFYADGTEQVRNASKLIKHSQYNHPSPINNDIALIKLERPVMLNSHVNTICLPQRGVDVAINSACYITGWGKVKHLGGSYHKLQQAQLPLVSNAECSANVAASPVAEILNVTQQMVCAGDLDPSDMQGGCHGDSGGPFVCKDSTSGKFVLEGAVSWGSSNCNFDQENKQYTVFARVSEFRDWIDQQIALHE</sequence>
<dbReference type="GO" id="GO:0006508">
    <property type="term" value="P:proteolysis"/>
    <property type="evidence" value="ECO:0007669"/>
    <property type="project" value="UniProtKB-KW"/>
</dbReference>
<feature type="domain" description="Peptidase S1" evidence="10">
    <location>
        <begin position="178"/>
        <end position="428"/>
    </location>
</feature>
<evidence type="ECO:0000256" key="3">
    <source>
        <dbReference type="ARBA" id="ARBA00022525"/>
    </source>
</evidence>
<comment type="similarity">
    <text evidence="2 8">Belongs to the profilin family.</text>
</comment>
<comment type="subcellular location">
    <subcellularLocation>
        <location evidence="1">Secreted</location>
    </subcellularLocation>
</comment>
<evidence type="ECO:0000313" key="12">
    <source>
        <dbReference type="Proteomes" id="UP001163046"/>
    </source>
</evidence>
<dbReference type="SUPFAM" id="SSF50494">
    <property type="entry name" value="Trypsin-like serine proteases"/>
    <property type="match status" value="1"/>
</dbReference>
<dbReference type="GO" id="GO:0005615">
    <property type="term" value="C:extracellular space"/>
    <property type="evidence" value="ECO:0007669"/>
    <property type="project" value="TreeGrafter"/>
</dbReference>
<keyword evidence="8" id="KW-0009">Actin-binding</keyword>
<dbReference type="InterPro" id="IPR033116">
    <property type="entry name" value="TRYPSIN_SER"/>
</dbReference>
<dbReference type="PANTHER" id="PTHR24264">
    <property type="entry name" value="TRYPSIN-RELATED"/>
    <property type="match status" value="1"/>
</dbReference>
<dbReference type="EMBL" id="MU825880">
    <property type="protein sequence ID" value="KAJ7385612.1"/>
    <property type="molecule type" value="Genomic_DNA"/>
</dbReference>
<dbReference type="InterPro" id="IPR036140">
    <property type="entry name" value="PFN_sf"/>
</dbReference>
<evidence type="ECO:0000256" key="4">
    <source>
        <dbReference type="ARBA" id="ARBA00022670"/>
    </source>
</evidence>
<dbReference type="FunFam" id="2.40.10.10:FF:000003">
    <property type="entry name" value="Transmembrane serine protease 3"/>
    <property type="match status" value="1"/>
</dbReference>
<dbReference type="Gene3D" id="1.10.10.1940">
    <property type="match status" value="1"/>
</dbReference>
<keyword evidence="12" id="KW-1185">Reference proteome</keyword>
<dbReference type="Pfam" id="PF00235">
    <property type="entry name" value="Profilin"/>
    <property type="match status" value="1"/>
</dbReference>
<dbReference type="PANTHER" id="PTHR24264:SF65">
    <property type="entry name" value="SRCR DOMAIN-CONTAINING PROTEIN"/>
    <property type="match status" value="1"/>
</dbReference>
<keyword evidence="6 9" id="KW-0720">Serine protease</keyword>
<evidence type="ECO:0000256" key="2">
    <source>
        <dbReference type="ARBA" id="ARBA00010058"/>
    </source>
</evidence>
<evidence type="ECO:0000256" key="5">
    <source>
        <dbReference type="ARBA" id="ARBA00022801"/>
    </source>
</evidence>
<dbReference type="CDD" id="cd00190">
    <property type="entry name" value="Tryp_SPc"/>
    <property type="match status" value="1"/>
</dbReference>
<dbReference type="EC" id="3.4.21.-" evidence="9"/>
<evidence type="ECO:0000256" key="7">
    <source>
        <dbReference type="ARBA" id="ARBA00023157"/>
    </source>
</evidence>
<dbReference type="InterPro" id="IPR001314">
    <property type="entry name" value="Peptidase_S1A"/>
</dbReference>
<dbReference type="SUPFAM" id="SSF55770">
    <property type="entry name" value="Profilin (actin-binding protein)"/>
    <property type="match status" value="1"/>
</dbReference>
<dbReference type="InterPro" id="IPR050127">
    <property type="entry name" value="Serine_Proteases_S1"/>
</dbReference>
<evidence type="ECO:0000259" key="10">
    <source>
        <dbReference type="PROSITE" id="PS50240"/>
    </source>
</evidence>
<reference evidence="11" key="1">
    <citation type="submission" date="2023-01" db="EMBL/GenBank/DDBJ databases">
        <title>Genome assembly of the deep-sea coral Lophelia pertusa.</title>
        <authorList>
            <person name="Herrera S."/>
            <person name="Cordes E."/>
        </authorList>
    </citation>
    <scope>NUCLEOTIDE SEQUENCE</scope>
    <source>
        <strain evidence="11">USNM1676648</strain>
        <tissue evidence="11">Polyp</tissue>
    </source>
</reference>
<dbReference type="Gene3D" id="2.40.10.10">
    <property type="entry name" value="Trypsin-like serine proteases"/>
    <property type="match status" value="1"/>
</dbReference>
<dbReference type="InterPro" id="IPR018114">
    <property type="entry name" value="TRYPSIN_HIS"/>
</dbReference>